<evidence type="ECO:0000256" key="1">
    <source>
        <dbReference type="SAM" id="MobiDB-lite"/>
    </source>
</evidence>
<gene>
    <name evidence="2" type="ORF">BEMITA_LOCUS7698</name>
</gene>
<dbReference type="EMBL" id="OU963865">
    <property type="protein sequence ID" value="CAH0388811.1"/>
    <property type="molecule type" value="Genomic_DNA"/>
</dbReference>
<sequence length="153" mass="16683">MDISMICLNFTSSTDITICPQEKEISSKILHGFPLEPVILLKDEFDARKIHGIIRRLFVSLIGAHFQGEFNLSCNAECVHANGHKVCSCFNSSLDKNEDTSLANHSSTTDSSNSGMYLIFLESGGDSNRPSTGQLSSHEIPPEEDPDRPAVAG</sequence>
<feature type="compositionally biased region" description="Polar residues" evidence="1">
    <location>
        <begin position="125"/>
        <end position="137"/>
    </location>
</feature>
<evidence type="ECO:0000313" key="3">
    <source>
        <dbReference type="Proteomes" id="UP001152759"/>
    </source>
</evidence>
<proteinExistence type="predicted"/>
<reference evidence="2" key="1">
    <citation type="submission" date="2021-12" db="EMBL/GenBank/DDBJ databases">
        <authorList>
            <person name="King R."/>
        </authorList>
    </citation>
    <scope>NUCLEOTIDE SEQUENCE</scope>
</reference>
<feature type="region of interest" description="Disordered" evidence="1">
    <location>
        <begin position="121"/>
        <end position="153"/>
    </location>
</feature>
<evidence type="ECO:0000313" key="2">
    <source>
        <dbReference type="EMBL" id="CAH0388811.1"/>
    </source>
</evidence>
<accession>A0A9P0AEE3</accession>
<keyword evidence="3" id="KW-1185">Reference proteome</keyword>
<protein>
    <submittedName>
        <fullName evidence="2">Uncharacterized protein</fullName>
    </submittedName>
</protein>
<name>A0A9P0AEE3_BEMTA</name>
<dbReference type="AlphaFoldDB" id="A0A9P0AEE3"/>
<organism evidence="2 3">
    <name type="scientific">Bemisia tabaci</name>
    <name type="common">Sweetpotato whitefly</name>
    <name type="synonym">Aleurodes tabaci</name>
    <dbReference type="NCBI Taxonomy" id="7038"/>
    <lineage>
        <taxon>Eukaryota</taxon>
        <taxon>Metazoa</taxon>
        <taxon>Ecdysozoa</taxon>
        <taxon>Arthropoda</taxon>
        <taxon>Hexapoda</taxon>
        <taxon>Insecta</taxon>
        <taxon>Pterygota</taxon>
        <taxon>Neoptera</taxon>
        <taxon>Paraneoptera</taxon>
        <taxon>Hemiptera</taxon>
        <taxon>Sternorrhyncha</taxon>
        <taxon>Aleyrodoidea</taxon>
        <taxon>Aleyrodidae</taxon>
        <taxon>Aleyrodinae</taxon>
        <taxon>Bemisia</taxon>
    </lineage>
</organism>
<dbReference type="Proteomes" id="UP001152759">
    <property type="component" value="Chromosome 4"/>
</dbReference>